<keyword evidence="2" id="KW-1185">Reference proteome</keyword>
<dbReference type="CDD" id="cd00093">
    <property type="entry name" value="HTH_XRE"/>
    <property type="match status" value="1"/>
</dbReference>
<proteinExistence type="predicted"/>
<evidence type="ECO:0000313" key="2">
    <source>
        <dbReference type="Proteomes" id="UP001597294"/>
    </source>
</evidence>
<dbReference type="SUPFAM" id="SSF47413">
    <property type="entry name" value="lambda repressor-like DNA-binding domains"/>
    <property type="match status" value="1"/>
</dbReference>
<name>A0ABW5BKG5_9PROT</name>
<reference evidence="2" key="1">
    <citation type="journal article" date="2019" name="Int. J. Syst. Evol. Microbiol.">
        <title>The Global Catalogue of Microorganisms (GCM) 10K type strain sequencing project: providing services to taxonomists for standard genome sequencing and annotation.</title>
        <authorList>
            <consortium name="The Broad Institute Genomics Platform"/>
            <consortium name="The Broad Institute Genome Sequencing Center for Infectious Disease"/>
            <person name="Wu L."/>
            <person name="Ma J."/>
        </authorList>
    </citation>
    <scope>NUCLEOTIDE SEQUENCE [LARGE SCALE GENOMIC DNA]</scope>
    <source>
        <strain evidence="2">CGMCC 4.7192</strain>
    </source>
</reference>
<protein>
    <submittedName>
        <fullName evidence="1">Helix-turn-helix domain-containing protein</fullName>
    </submittedName>
</protein>
<accession>A0ABW5BKG5</accession>
<dbReference type="Proteomes" id="UP001597294">
    <property type="component" value="Unassembled WGS sequence"/>
</dbReference>
<dbReference type="Gene3D" id="1.10.3100.10">
    <property type="entry name" value="Putative cytoplasmic protein"/>
    <property type="match status" value="1"/>
</dbReference>
<organism evidence="1 2">
    <name type="scientific">Kiloniella antarctica</name>
    <dbReference type="NCBI Taxonomy" id="1550907"/>
    <lineage>
        <taxon>Bacteria</taxon>
        <taxon>Pseudomonadati</taxon>
        <taxon>Pseudomonadota</taxon>
        <taxon>Alphaproteobacteria</taxon>
        <taxon>Rhodospirillales</taxon>
        <taxon>Kiloniellaceae</taxon>
        <taxon>Kiloniella</taxon>
    </lineage>
</organism>
<dbReference type="InterPro" id="IPR001387">
    <property type="entry name" value="Cro/C1-type_HTH"/>
</dbReference>
<dbReference type="RefSeq" id="WP_380252494.1">
    <property type="nucleotide sequence ID" value="NZ_JBHUII010000006.1"/>
</dbReference>
<evidence type="ECO:0000313" key="1">
    <source>
        <dbReference type="EMBL" id="MFD2206653.1"/>
    </source>
</evidence>
<sequence length="128" mass="14210">MKNAELVCMVRSLGLSQTDLAELGGVKERQARRWMKGDAPIPLDVEEALHLIRDDIDVMTDNMVEDVKEGDGVLIVYKSNDQLRSKLQNLPTRGKALGPFVGPHQIASLTARELLDEQGIEVDILFAE</sequence>
<dbReference type="InterPro" id="IPR027910">
    <property type="entry name" value="YdiL_sf"/>
</dbReference>
<comment type="caution">
    <text evidence="1">The sequence shown here is derived from an EMBL/GenBank/DDBJ whole genome shotgun (WGS) entry which is preliminary data.</text>
</comment>
<dbReference type="InterPro" id="IPR010982">
    <property type="entry name" value="Lambda_DNA-bd_dom_sf"/>
</dbReference>
<dbReference type="EMBL" id="JBHUII010000006">
    <property type="protein sequence ID" value="MFD2206653.1"/>
    <property type="molecule type" value="Genomic_DNA"/>
</dbReference>
<gene>
    <name evidence="1" type="ORF">ACFSKO_13550</name>
</gene>